<evidence type="ECO:0000313" key="2">
    <source>
        <dbReference type="EMBL" id="CAI9174969.1"/>
    </source>
</evidence>
<reference evidence="2" key="1">
    <citation type="submission" date="2023-04" db="EMBL/GenBank/DDBJ databases">
        <authorList>
            <consortium name="ELIXIR-Norway"/>
        </authorList>
    </citation>
    <scope>NUCLEOTIDE SEQUENCE [LARGE SCALE GENOMIC DNA]</scope>
</reference>
<name>A0ABN8ZMI2_RANTA</name>
<accession>A0ABN8ZMI2</accession>
<organism evidence="2 3">
    <name type="scientific">Rangifer tarandus platyrhynchus</name>
    <name type="common">Svalbard reindeer</name>
    <dbReference type="NCBI Taxonomy" id="3082113"/>
    <lineage>
        <taxon>Eukaryota</taxon>
        <taxon>Metazoa</taxon>
        <taxon>Chordata</taxon>
        <taxon>Craniata</taxon>
        <taxon>Vertebrata</taxon>
        <taxon>Euteleostomi</taxon>
        <taxon>Mammalia</taxon>
        <taxon>Eutheria</taxon>
        <taxon>Laurasiatheria</taxon>
        <taxon>Artiodactyla</taxon>
        <taxon>Ruminantia</taxon>
        <taxon>Pecora</taxon>
        <taxon>Cervidae</taxon>
        <taxon>Odocoileinae</taxon>
        <taxon>Rangifer</taxon>
    </lineage>
</organism>
<keyword evidence="3" id="KW-1185">Reference proteome</keyword>
<feature type="region of interest" description="Disordered" evidence="1">
    <location>
        <begin position="31"/>
        <end position="119"/>
    </location>
</feature>
<feature type="compositionally biased region" description="Pro residues" evidence="1">
    <location>
        <begin position="64"/>
        <end position="76"/>
    </location>
</feature>
<proteinExistence type="predicted"/>
<feature type="compositionally biased region" description="Low complexity" evidence="1">
    <location>
        <begin position="38"/>
        <end position="47"/>
    </location>
</feature>
<sequence>MAADCEAAARLLARSLAPSLPGSLVARSLAGASEPLSRRSPPSSSRLPAPPPAAAPASTRLLLTPPPPPPPQPAAAPQPAKHLSPRSAPCRAAGDPRSPPASGPEEGVLGPRERGVGLA</sequence>
<evidence type="ECO:0000313" key="3">
    <source>
        <dbReference type="Proteomes" id="UP001176941"/>
    </source>
</evidence>
<dbReference type="Proteomes" id="UP001176941">
    <property type="component" value="Chromosome 4"/>
</dbReference>
<protein>
    <submittedName>
        <fullName evidence="2">Uncharacterized protein</fullName>
    </submittedName>
</protein>
<gene>
    <name evidence="2" type="ORF">MRATA1EN1_LOCUS23931</name>
</gene>
<evidence type="ECO:0000256" key="1">
    <source>
        <dbReference type="SAM" id="MobiDB-lite"/>
    </source>
</evidence>
<dbReference type="EMBL" id="OX459940">
    <property type="protein sequence ID" value="CAI9174969.1"/>
    <property type="molecule type" value="Genomic_DNA"/>
</dbReference>